<name>A0AAV5SUA2_9BILA</name>
<feature type="non-terminal residue" evidence="10">
    <location>
        <position position="496"/>
    </location>
</feature>
<dbReference type="InterPro" id="IPR017972">
    <property type="entry name" value="Cyt_P450_CS"/>
</dbReference>
<evidence type="ECO:0000256" key="6">
    <source>
        <dbReference type="ARBA" id="ARBA00023033"/>
    </source>
</evidence>
<dbReference type="AlphaFoldDB" id="A0AAV5SUA2"/>
<keyword evidence="11" id="KW-1185">Reference proteome</keyword>
<dbReference type="PRINTS" id="PR00463">
    <property type="entry name" value="EP450I"/>
</dbReference>
<comment type="similarity">
    <text evidence="2 8">Belongs to the cytochrome P450 family.</text>
</comment>
<dbReference type="GO" id="GO:0016705">
    <property type="term" value="F:oxidoreductase activity, acting on paired donors, with incorporation or reduction of molecular oxygen"/>
    <property type="evidence" value="ECO:0007669"/>
    <property type="project" value="InterPro"/>
</dbReference>
<evidence type="ECO:0000256" key="9">
    <source>
        <dbReference type="SAM" id="Phobius"/>
    </source>
</evidence>
<dbReference type="PROSITE" id="PS00086">
    <property type="entry name" value="CYTOCHROME_P450"/>
    <property type="match status" value="1"/>
</dbReference>
<feature type="non-terminal residue" evidence="10">
    <location>
        <position position="1"/>
    </location>
</feature>
<dbReference type="InterPro" id="IPR036396">
    <property type="entry name" value="Cyt_P450_sf"/>
</dbReference>
<evidence type="ECO:0000256" key="7">
    <source>
        <dbReference type="PIRSR" id="PIRSR602401-1"/>
    </source>
</evidence>
<dbReference type="PRINTS" id="PR00385">
    <property type="entry name" value="P450"/>
</dbReference>
<keyword evidence="9" id="KW-1133">Transmembrane helix</keyword>
<dbReference type="GO" id="GO:0004497">
    <property type="term" value="F:monooxygenase activity"/>
    <property type="evidence" value="ECO:0007669"/>
    <property type="project" value="UniProtKB-KW"/>
</dbReference>
<keyword evidence="4 8" id="KW-0560">Oxidoreductase</keyword>
<keyword evidence="9" id="KW-0472">Membrane</keyword>
<accession>A0AAV5SUA2</accession>
<evidence type="ECO:0000256" key="4">
    <source>
        <dbReference type="ARBA" id="ARBA00023002"/>
    </source>
</evidence>
<keyword evidence="7 8" id="KW-0349">Heme</keyword>
<evidence type="ECO:0000313" key="10">
    <source>
        <dbReference type="EMBL" id="GMS86936.1"/>
    </source>
</evidence>
<comment type="cofactor">
    <cofactor evidence="1 7">
        <name>heme</name>
        <dbReference type="ChEBI" id="CHEBI:30413"/>
    </cofactor>
</comment>
<dbReference type="PANTHER" id="PTHR24284:SF1">
    <property type="entry name" value="CYTOCHROME P450 FAMILY"/>
    <property type="match status" value="1"/>
</dbReference>
<keyword evidence="3 7" id="KW-0479">Metal-binding</keyword>
<gene>
    <name evidence="10" type="ORF">PENTCL1PPCAC_9111</name>
</gene>
<protein>
    <recommendedName>
        <fullName evidence="12">Cytochrome P450</fullName>
    </recommendedName>
</protein>
<dbReference type="GO" id="GO:0005506">
    <property type="term" value="F:iron ion binding"/>
    <property type="evidence" value="ECO:0007669"/>
    <property type="project" value="InterPro"/>
</dbReference>
<reference evidence="10" key="1">
    <citation type="submission" date="2023-10" db="EMBL/GenBank/DDBJ databases">
        <title>Genome assembly of Pristionchus species.</title>
        <authorList>
            <person name="Yoshida K."/>
            <person name="Sommer R.J."/>
        </authorList>
    </citation>
    <scope>NUCLEOTIDE SEQUENCE</scope>
    <source>
        <strain evidence="10">RS0144</strain>
    </source>
</reference>
<evidence type="ECO:0000256" key="3">
    <source>
        <dbReference type="ARBA" id="ARBA00022723"/>
    </source>
</evidence>
<dbReference type="Proteomes" id="UP001432027">
    <property type="component" value="Unassembled WGS sequence"/>
</dbReference>
<proteinExistence type="inferred from homology"/>
<dbReference type="EMBL" id="BTSX01000002">
    <property type="protein sequence ID" value="GMS86936.1"/>
    <property type="molecule type" value="Genomic_DNA"/>
</dbReference>
<feature type="transmembrane region" description="Helical" evidence="9">
    <location>
        <begin position="7"/>
        <end position="26"/>
    </location>
</feature>
<keyword evidence="6 8" id="KW-0503">Monooxygenase</keyword>
<evidence type="ECO:0000256" key="2">
    <source>
        <dbReference type="ARBA" id="ARBA00010617"/>
    </source>
</evidence>
<evidence type="ECO:0000313" key="11">
    <source>
        <dbReference type="Proteomes" id="UP001432027"/>
    </source>
</evidence>
<evidence type="ECO:0000256" key="5">
    <source>
        <dbReference type="ARBA" id="ARBA00023004"/>
    </source>
</evidence>
<dbReference type="InterPro" id="IPR001128">
    <property type="entry name" value="Cyt_P450"/>
</dbReference>
<dbReference type="Gene3D" id="1.10.630.10">
    <property type="entry name" value="Cytochrome P450"/>
    <property type="match status" value="1"/>
</dbReference>
<feature type="binding site" description="axial binding residue" evidence="7">
    <location>
        <position position="443"/>
    </location>
    <ligand>
        <name>heme</name>
        <dbReference type="ChEBI" id="CHEBI:30413"/>
    </ligand>
    <ligandPart>
        <name>Fe</name>
        <dbReference type="ChEBI" id="CHEBI:18248"/>
    </ligandPart>
</feature>
<organism evidence="10 11">
    <name type="scientific">Pristionchus entomophagus</name>
    <dbReference type="NCBI Taxonomy" id="358040"/>
    <lineage>
        <taxon>Eukaryota</taxon>
        <taxon>Metazoa</taxon>
        <taxon>Ecdysozoa</taxon>
        <taxon>Nematoda</taxon>
        <taxon>Chromadorea</taxon>
        <taxon>Rhabditida</taxon>
        <taxon>Rhabditina</taxon>
        <taxon>Diplogasteromorpha</taxon>
        <taxon>Diplogasteroidea</taxon>
        <taxon>Neodiplogasteridae</taxon>
        <taxon>Pristionchus</taxon>
    </lineage>
</organism>
<dbReference type="InterPro" id="IPR002401">
    <property type="entry name" value="Cyt_P450_E_grp-I"/>
</dbReference>
<dbReference type="PANTHER" id="PTHR24284">
    <property type="entry name" value="CYTOCHROME P450 FAMILY"/>
    <property type="match status" value="1"/>
</dbReference>
<dbReference type="FunFam" id="1.10.630.10:FF:000036">
    <property type="entry name" value="CYtochrome P450 family"/>
    <property type="match status" value="1"/>
</dbReference>
<keyword evidence="5 7" id="KW-0408">Iron</keyword>
<evidence type="ECO:0000256" key="8">
    <source>
        <dbReference type="RuleBase" id="RU000461"/>
    </source>
</evidence>
<sequence length="496" mass="56692">TTAIMSVLMFSVLVGALAFLYWKYYYSFTSRYPSGPKPLPLIGNLHKMKDRSRGHARFAEQFNGVFTIFGPSPTVHITDYALIKEAFIDHGEDYVDRQNMPGIDYIFNYCKNGGVIKSSGDNWREQRRVSLTILRDFGMGKNVMEELVRNSVSEYLRCLKSIENKDMVNMRWPIQVMIANIINEVLFGFRYPYDDCNDLINYVERFNKMLSDIAKSRLLILGKIFPSIRHVPIIGYHAVEKHKATARMNDEYIVKNVAKALETYDPDGESTNFVHGYTQRMTTNPYLDHGNLISTCSDFFAAGQETTTTTLRWAMLFLAKCQTSQDRLRAEVHQVVGKERLPSLDDKSKMLYAQACVHEVQRCANILRANVPRKTHKPTMLAGQLIPANTAIHADLHYVMWNDPHFLEPREFRPERYIAEDGKSLKKELVDRTIAFSLGKRACAGEGLARVEPFLALAATVQHYRILPVAGQIIDLTQQEKTIGFPIEQMLKLEAV</sequence>
<evidence type="ECO:0008006" key="12">
    <source>
        <dbReference type="Google" id="ProtNLM"/>
    </source>
</evidence>
<dbReference type="GO" id="GO:0020037">
    <property type="term" value="F:heme binding"/>
    <property type="evidence" value="ECO:0007669"/>
    <property type="project" value="InterPro"/>
</dbReference>
<keyword evidence="9" id="KW-0812">Transmembrane</keyword>
<evidence type="ECO:0000256" key="1">
    <source>
        <dbReference type="ARBA" id="ARBA00001971"/>
    </source>
</evidence>
<dbReference type="Pfam" id="PF00067">
    <property type="entry name" value="p450"/>
    <property type="match status" value="1"/>
</dbReference>
<dbReference type="SUPFAM" id="SSF48264">
    <property type="entry name" value="Cytochrome P450"/>
    <property type="match status" value="1"/>
</dbReference>
<comment type="caution">
    <text evidence="10">The sequence shown here is derived from an EMBL/GenBank/DDBJ whole genome shotgun (WGS) entry which is preliminary data.</text>
</comment>